<reference evidence="1 2" key="1">
    <citation type="submission" date="2020-02" db="EMBL/GenBank/DDBJ databases">
        <authorList>
            <person name="Ferguson B K."/>
        </authorList>
    </citation>
    <scope>NUCLEOTIDE SEQUENCE [LARGE SCALE GENOMIC DNA]</scope>
</reference>
<sequence length="109" mass="11837">APIVTRTIVYKLTMVYYGDRRLWSSASDGNRQVLNDSRPLAFLGDPDGLGVAAISVDHRASPRPWEGQAPRGRGTSAFATTRRLHPRNCGSCHRAGAVLKRRHTGGAAQ</sequence>
<proteinExistence type="predicted"/>
<dbReference type="AlphaFoldDB" id="A0A6H5FVC4"/>
<evidence type="ECO:0000313" key="1">
    <source>
        <dbReference type="EMBL" id="CAA9993627.1"/>
    </source>
</evidence>
<name>A0A6H5FVC4_9HEMI</name>
<accession>A0A6H5FVC4</accession>
<feature type="non-terminal residue" evidence="1">
    <location>
        <position position="1"/>
    </location>
</feature>
<keyword evidence="2" id="KW-1185">Reference proteome</keyword>
<gene>
    <name evidence="1" type="ORF">NTEN_LOCUS536</name>
</gene>
<organism evidence="1 2">
    <name type="scientific">Nesidiocoris tenuis</name>
    <dbReference type="NCBI Taxonomy" id="355587"/>
    <lineage>
        <taxon>Eukaryota</taxon>
        <taxon>Metazoa</taxon>
        <taxon>Ecdysozoa</taxon>
        <taxon>Arthropoda</taxon>
        <taxon>Hexapoda</taxon>
        <taxon>Insecta</taxon>
        <taxon>Pterygota</taxon>
        <taxon>Neoptera</taxon>
        <taxon>Paraneoptera</taxon>
        <taxon>Hemiptera</taxon>
        <taxon>Heteroptera</taxon>
        <taxon>Panheteroptera</taxon>
        <taxon>Cimicomorpha</taxon>
        <taxon>Miridae</taxon>
        <taxon>Dicyphina</taxon>
        <taxon>Nesidiocoris</taxon>
    </lineage>
</organism>
<protein>
    <submittedName>
        <fullName evidence="1">Uncharacterized protein</fullName>
    </submittedName>
</protein>
<dbReference type="EMBL" id="CADCXU010000901">
    <property type="protein sequence ID" value="CAA9993627.1"/>
    <property type="molecule type" value="Genomic_DNA"/>
</dbReference>
<evidence type="ECO:0000313" key="2">
    <source>
        <dbReference type="Proteomes" id="UP000479000"/>
    </source>
</evidence>
<dbReference type="Proteomes" id="UP000479000">
    <property type="component" value="Unassembled WGS sequence"/>
</dbReference>